<keyword evidence="3" id="KW-0808">Transferase</keyword>
<sequence>MSMAMLCVVAADRPGVYQVLTSQSHRLTVPIPADSIYRVNTYTEGPLSAETDAVIMVEDTRLVSTYTGADGSDGEGEEKEVECHLAQVPAGENKVKMYKSLVYKRPVVALLSTGNELLDLQNPHPQSGDDWGGIRTDRRYKPHCAASVTTWSTWAFISSHVEAIQKGLDTADILLTTGGTSMGPTDLLKPVIARHFSGTIHFGRVTVKPGKPTTFATIPCAGDVAKPVFALPGNPASALVMFNVFVVPALRKLGGWPESRCQLAPVPVKLASPMNLDPRTEFHRVVIKADMDGLRAFSTGGQRSSRVASLSGANCFVVLPMRTQEQSRLEAGTVVSAMLIGEILNV</sequence>
<dbReference type="AlphaFoldDB" id="A0AAV9ZLS0"/>
<feature type="domain" description="MoaB/Mog" evidence="4">
    <location>
        <begin position="109"/>
        <end position="252"/>
    </location>
</feature>
<dbReference type="Gene3D" id="2.40.340.10">
    <property type="entry name" value="MoeA, C-terminal, domain IV"/>
    <property type="match status" value="1"/>
</dbReference>
<protein>
    <recommendedName>
        <fullName evidence="1">molybdopterin molybdotransferase</fullName>
        <ecNumber evidence="1">2.10.1.1</ecNumber>
    </recommendedName>
</protein>
<dbReference type="InterPro" id="IPR036425">
    <property type="entry name" value="MoaB/Mog-like_dom_sf"/>
</dbReference>
<dbReference type="GO" id="GO:0061599">
    <property type="term" value="F:molybdopterin molybdotransferase activity"/>
    <property type="evidence" value="ECO:0007669"/>
    <property type="project" value="UniProtKB-UniRule"/>
</dbReference>
<dbReference type="GO" id="GO:0046872">
    <property type="term" value="F:metal ion binding"/>
    <property type="evidence" value="ECO:0007669"/>
    <property type="project" value="UniProtKB-UniRule"/>
</dbReference>
<comment type="caution">
    <text evidence="5">The sequence shown here is derived from an EMBL/GenBank/DDBJ whole genome shotgun (WGS) entry which is preliminary data.</text>
</comment>
<organism evidence="5 6">
    <name type="scientific">Favolaschia claudopus</name>
    <dbReference type="NCBI Taxonomy" id="2862362"/>
    <lineage>
        <taxon>Eukaryota</taxon>
        <taxon>Fungi</taxon>
        <taxon>Dikarya</taxon>
        <taxon>Basidiomycota</taxon>
        <taxon>Agaricomycotina</taxon>
        <taxon>Agaricomycetes</taxon>
        <taxon>Agaricomycetidae</taxon>
        <taxon>Agaricales</taxon>
        <taxon>Marasmiineae</taxon>
        <taxon>Mycenaceae</taxon>
        <taxon>Favolaschia</taxon>
    </lineage>
</organism>
<keyword evidence="3" id="KW-0460">Magnesium</keyword>
<dbReference type="InterPro" id="IPR038987">
    <property type="entry name" value="MoeA-like"/>
</dbReference>
<dbReference type="InterPro" id="IPR036688">
    <property type="entry name" value="MoeA_C_domain_IV_sf"/>
</dbReference>
<dbReference type="Gene3D" id="3.40.980.10">
    <property type="entry name" value="MoaB/Mog-like domain"/>
    <property type="match status" value="1"/>
</dbReference>
<comment type="similarity">
    <text evidence="3">Belongs to the MoeA family.</text>
</comment>
<reference evidence="5 6" key="1">
    <citation type="journal article" date="2024" name="J Genomics">
        <title>Draft genome sequencing and assembly of Favolaschia claudopus CIRM-BRFM 2984 isolated from oak limbs.</title>
        <authorList>
            <person name="Navarro D."/>
            <person name="Drula E."/>
            <person name="Chaduli D."/>
            <person name="Cazenave R."/>
            <person name="Ahrendt S."/>
            <person name="Wang J."/>
            <person name="Lipzen A."/>
            <person name="Daum C."/>
            <person name="Barry K."/>
            <person name="Grigoriev I.V."/>
            <person name="Favel A."/>
            <person name="Rosso M.N."/>
            <person name="Martin F."/>
        </authorList>
    </citation>
    <scope>NUCLEOTIDE SEQUENCE [LARGE SCALE GENOMIC DNA]</scope>
    <source>
        <strain evidence="5 6">CIRM-BRFM 2984</strain>
    </source>
</reference>
<dbReference type="InterPro" id="IPR008284">
    <property type="entry name" value="MoCF_biosynth_CS"/>
</dbReference>
<dbReference type="PROSITE" id="PS01079">
    <property type="entry name" value="MOCF_BIOSYNTHESIS_2"/>
    <property type="match status" value="1"/>
</dbReference>
<dbReference type="InterPro" id="IPR001453">
    <property type="entry name" value="MoaB/Mog_dom"/>
</dbReference>
<evidence type="ECO:0000256" key="2">
    <source>
        <dbReference type="ARBA" id="ARBA00023150"/>
    </source>
</evidence>
<dbReference type="GO" id="GO:0005524">
    <property type="term" value="F:ATP binding"/>
    <property type="evidence" value="ECO:0007669"/>
    <property type="project" value="UniProtKB-UniRule"/>
</dbReference>
<dbReference type="EC" id="2.10.1.1" evidence="1"/>
<comment type="catalytic activity">
    <reaction evidence="3">
        <text>molybdopterin + ATP + H(+) = adenylyl-molybdopterin + diphosphate</text>
        <dbReference type="Rhea" id="RHEA:31331"/>
        <dbReference type="ChEBI" id="CHEBI:15378"/>
        <dbReference type="ChEBI" id="CHEBI:30616"/>
        <dbReference type="ChEBI" id="CHEBI:33019"/>
        <dbReference type="ChEBI" id="CHEBI:58698"/>
        <dbReference type="ChEBI" id="CHEBI:62727"/>
    </reaction>
</comment>
<comment type="pathway">
    <text evidence="3">Cofactor biosynthesis; molybdopterin biosynthesis.</text>
</comment>
<keyword evidence="2 3" id="KW-0501">Molybdenum cofactor biosynthesis</keyword>
<name>A0AAV9ZLS0_9AGAR</name>
<dbReference type="Pfam" id="PF03454">
    <property type="entry name" value="MoeA_C"/>
    <property type="match status" value="1"/>
</dbReference>
<evidence type="ECO:0000259" key="4">
    <source>
        <dbReference type="SMART" id="SM00852"/>
    </source>
</evidence>
<dbReference type="InterPro" id="IPR005111">
    <property type="entry name" value="MoeA_C_domain_IV"/>
</dbReference>
<gene>
    <name evidence="5" type="ORF">R3P38DRAFT_3230827</name>
</gene>
<proteinExistence type="inferred from homology"/>
<evidence type="ECO:0000256" key="3">
    <source>
        <dbReference type="RuleBase" id="RU365090"/>
    </source>
</evidence>
<keyword evidence="3" id="KW-0479">Metal-binding</keyword>
<dbReference type="GO" id="GO:0005829">
    <property type="term" value="C:cytosol"/>
    <property type="evidence" value="ECO:0007669"/>
    <property type="project" value="TreeGrafter"/>
</dbReference>
<comment type="function">
    <text evidence="3">Catalyzes two steps in the biosynthesis of the molybdenum cofactor. In the first step, molybdopterin is adenylated. Subsequently, molybdate is inserted into adenylated molybdopterin and AMP is released.</text>
</comment>
<dbReference type="Gene3D" id="2.170.190.11">
    <property type="entry name" value="Molybdopterin biosynthesis moea protein, domain 3"/>
    <property type="match status" value="1"/>
</dbReference>
<evidence type="ECO:0000256" key="1">
    <source>
        <dbReference type="ARBA" id="ARBA00013269"/>
    </source>
</evidence>
<dbReference type="PANTHER" id="PTHR10192:SF5">
    <property type="entry name" value="GEPHYRIN"/>
    <property type="match status" value="1"/>
</dbReference>
<dbReference type="EMBL" id="JAWWNJ010000132">
    <property type="protein sequence ID" value="KAK6985161.1"/>
    <property type="molecule type" value="Genomic_DNA"/>
</dbReference>
<dbReference type="GO" id="GO:0061598">
    <property type="term" value="F:molybdopterin adenylyltransferase activity"/>
    <property type="evidence" value="ECO:0007669"/>
    <property type="project" value="UniProtKB-UniRule"/>
</dbReference>
<keyword evidence="3" id="KW-0500">Molybdenum</keyword>
<evidence type="ECO:0000313" key="6">
    <source>
        <dbReference type="Proteomes" id="UP001362999"/>
    </source>
</evidence>
<dbReference type="Proteomes" id="UP001362999">
    <property type="component" value="Unassembled WGS sequence"/>
</dbReference>
<dbReference type="SUPFAM" id="SSF53218">
    <property type="entry name" value="Molybdenum cofactor biosynthesis proteins"/>
    <property type="match status" value="1"/>
</dbReference>
<comment type="cofactor">
    <cofactor evidence="3">
        <name>Mg(2+)</name>
        <dbReference type="ChEBI" id="CHEBI:18420"/>
    </cofactor>
</comment>
<comment type="catalytic activity">
    <reaction evidence="3">
        <text>adenylyl-molybdopterin + molybdate = Mo-molybdopterin + AMP + H(+)</text>
        <dbReference type="Rhea" id="RHEA:35047"/>
        <dbReference type="ChEBI" id="CHEBI:15378"/>
        <dbReference type="ChEBI" id="CHEBI:36264"/>
        <dbReference type="ChEBI" id="CHEBI:62727"/>
        <dbReference type="ChEBI" id="CHEBI:71302"/>
        <dbReference type="ChEBI" id="CHEBI:456215"/>
    </reaction>
</comment>
<dbReference type="PANTHER" id="PTHR10192">
    <property type="entry name" value="MOLYBDOPTERIN BIOSYNTHESIS PROTEIN"/>
    <property type="match status" value="1"/>
</dbReference>
<evidence type="ECO:0000313" key="5">
    <source>
        <dbReference type="EMBL" id="KAK6985161.1"/>
    </source>
</evidence>
<dbReference type="SUPFAM" id="SSF63867">
    <property type="entry name" value="MoeA C-terminal domain-like"/>
    <property type="match status" value="1"/>
</dbReference>
<dbReference type="SMART" id="SM00852">
    <property type="entry name" value="MoCF_biosynth"/>
    <property type="match status" value="1"/>
</dbReference>
<dbReference type="GO" id="GO:0006777">
    <property type="term" value="P:Mo-molybdopterin cofactor biosynthetic process"/>
    <property type="evidence" value="ECO:0007669"/>
    <property type="project" value="UniProtKB-UniRule"/>
</dbReference>
<dbReference type="Pfam" id="PF00994">
    <property type="entry name" value="MoCF_biosynth"/>
    <property type="match status" value="1"/>
</dbReference>
<accession>A0AAV9ZLS0</accession>
<keyword evidence="6" id="KW-1185">Reference proteome</keyword>